<evidence type="ECO:0000313" key="6">
    <source>
        <dbReference type="Proteomes" id="UP000319342"/>
    </source>
</evidence>
<dbReference type="GO" id="GO:0016491">
    <property type="term" value="F:oxidoreductase activity"/>
    <property type="evidence" value="ECO:0007669"/>
    <property type="project" value="UniProtKB-KW"/>
</dbReference>
<keyword evidence="2" id="KW-0274">FAD</keyword>
<dbReference type="SMART" id="SM01092">
    <property type="entry name" value="CO_deh_flav_C"/>
    <property type="match status" value="1"/>
</dbReference>
<dbReference type="InterPro" id="IPR016167">
    <property type="entry name" value="FAD-bd_PCMH_sub1"/>
</dbReference>
<dbReference type="OrthoDB" id="9774454at2"/>
<dbReference type="InterPro" id="IPR051312">
    <property type="entry name" value="Diverse_Substr_Oxidored"/>
</dbReference>
<dbReference type="Pfam" id="PF03450">
    <property type="entry name" value="CO_deh_flav_C"/>
    <property type="match status" value="1"/>
</dbReference>
<dbReference type="SUPFAM" id="SSF55447">
    <property type="entry name" value="CO dehydrogenase flavoprotein C-terminal domain-like"/>
    <property type="match status" value="1"/>
</dbReference>
<dbReference type="Gene3D" id="3.30.43.10">
    <property type="entry name" value="Uridine Diphospho-n-acetylenolpyruvylglucosamine Reductase, domain 2"/>
    <property type="match status" value="1"/>
</dbReference>
<reference evidence="5 6" key="1">
    <citation type="submission" date="2019-02" db="EMBL/GenBank/DDBJ databases">
        <title>Deep-cultivation of Planctomycetes and their phenomic and genomic characterization uncovers novel biology.</title>
        <authorList>
            <person name="Wiegand S."/>
            <person name="Jogler M."/>
            <person name="Boedeker C."/>
            <person name="Pinto D."/>
            <person name="Vollmers J."/>
            <person name="Rivas-Marin E."/>
            <person name="Kohn T."/>
            <person name="Peeters S.H."/>
            <person name="Heuer A."/>
            <person name="Rast P."/>
            <person name="Oberbeckmann S."/>
            <person name="Bunk B."/>
            <person name="Jeske O."/>
            <person name="Meyerdierks A."/>
            <person name="Storesund J.E."/>
            <person name="Kallscheuer N."/>
            <person name="Luecker S."/>
            <person name="Lage O.M."/>
            <person name="Pohl T."/>
            <person name="Merkel B.J."/>
            <person name="Hornburger P."/>
            <person name="Mueller R.-W."/>
            <person name="Bruemmer F."/>
            <person name="Labrenz M."/>
            <person name="Spormann A.M."/>
            <person name="Op den Camp H."/>
            <person name="Overmann J."/>
            <person name="Amann R."/>
            <person name="Jetten M.S.M."/>
            <person name="Mascher T."/>
            <person name="Medema M.H."/>
            <person name="Devos D.P."/>
            <person name="Kaster A.-K."/>
            <person name="Ovreas L."/>
            <person name="Rohde M."/>
            <person name="Galperin M.Y."/>
            <person name="Jogler C."/>
        </authorList>
    </citation>
    <scope>NUCLEOTIDE SEQUENCE [LARGE SCALE GENOMIC DNA]</scope>
    <source>
        <strain evidence="5 6">Pla163</strain>
    </source>
</reference>
<proteinExistence type="predicted"/>
<dbReference type="PANTHER" id="PTHR42659:SF2">
    <property type="entry name" value="XANTHINE DEHYDROGENASE SUBUNIT C-RELATED"/>
    <property type="match status" value="1"/>
</dbReference>
<gene>
    <name evidence="5" type="primary">hcrB_2</name>
    <name evidence="5" type="ORF">Pla163_25790</name>
</gene>
<dbReference type="PROSITE" id="PS51387">
    <property type="entry name" value="FAD_PCMH"/>
    <property type="match status" value="1"/>
</dbReference>
<dbReference type="RefSeq" id="WP_145188819.1">
    <property type="nucleotide sequence ID" value="NZ_CP036290.1"/>
</dbReference>
<sequence>MQGFDLATPTTVDEAVALLAREGSLAIAGGTDLLPNIKHELFEPRTVVALGGIEELRGIELESDGTLSIGATTTLAHVAAHDEVRCRATALAQAASLVAGPQLRTMGTLGGNVLLDTRCQWYNQSYFWRQSLGFCLKKDGSVCHVIESGSKCVAAASNDTAAPLLTLDAELEFASNTGRRRLPIAELYKSDGVANLRKEPGELLVRVRIPALETGRERLGAYGKLRERGSIDFPLLGVAVRLDVVDDRIVHAALGAIALQARPLALQKAAAALIDAPASGPGFDDAVLACAAAAARQLHPVANVPGDAQWRKEMAPVYVRETVRAARAGTGPVHGR</sequence>
<dbReference type="InterPro" id="IPR002346">
    <property type="entry name" value="Mopterin_DH_FAD-bd"/>
</dbReference>
<dbReference type="InterPro" id="IPR036318">
    <property type="entry name" value="FAD-bd_PCMH-like_sf"/>
</dbReference>
<keyword evidence="6" id="KW-1185">Reference proteome</keyword>
<dbReference type="EC" id="1.3.7.9" evidence="5"/>
<dbReference type="InterPro" id="IPR005107">
    <property type="entry name" value="CO_DH_flav_C"/>
</dbReference>
<dbReference type="AlphaFoldDB" id="A0A518D1X4"/>
<name>A0A518D1X4_9BACT</name>
<feature type="domain" description="FAD-binding PCMH-type" evidence="4">
    <location>
        <begin position="1"/>
        <end position="214"/>
    </location>
</feature>
<dbReference type="Pfam" id="PF00941">
    <property type="entry name" value="FAD_binding_5"/>
    <property type="match status" value="1"/>
</dbReference>
<dbReference type="Proteomes" id="UP000319342">
    <property type="component" value="Chromosome"/>
</dbReference>
<dbReference type="InterPro" id="IPR016169">
    <property type="entry name" value="FAD-bd_PCMH_sub2"/>
</dbReference>
<dbReference type="SUPFAM" id="SSF56176">
    <property type="entry name" value="FAD-binding/transporter-associated domain-like"/>
    <property type="match status" value="1"/>
</dbReference>
<dbReference type="InterPro" id="IPR036683">
    <property type="entry name" value="CO_DH_flav_C_dom_sf"/>
</dbReference>
<dbReference type="EMBL" id="CP036290">
    <property type="protein sequence ID" value="QDU85449.1"/>
    <property type="molecule type" value="Genomic_DNA"/>
</dbReference>
<keyword evidence="1" id="KW-0285">Flavoprotein</keyword>
<evidence type="ECO:0000256" key="3">
    <source>
        <dbReference type="ARBA" id="ARBA00023002"/>
    </source>
</evidence>
<dbReference type="Gene3D" id="3.30.390.50">
    <property type="entry name" value="CO dehydrogenase flavoprotein, C-terminal domain"/>
    <property type="match status" value="1"/>
</dbReference>
<protein>
    <submittedName>
        <fullName evidence="5">4-hydroxybenzoyl-CoA reductase subunit beta</fullName>
        <ecNumber evidence="5">1.3.7.9</ecNumber>
    </submittedName>
</protein>
<dbReference type="PANTHER" id="PTHR42659">
    <property type="entry name" value="XANTHINE DEHYDROGENASE SUBUNIT C-RELATED"/>
    <property type="match status" value="1"/>
</dbReference>
<dbReference type="Gene3D" id="3.30.465.10">
    <property type="match status" value="2"/>
</dbReference>
<evidence type="ECO:0000256" key="1">
    <source>
        <dbReference type="ARBA" id="ARBA00022630"/>
    </source>
</evidence>
<evidence type="ECO:0000256" key="2">
    <source>
        <dbReference type="ARBA" id="ARBA00022827"/>
    </source>
</evidence>
<organism evidence="5 6">
    <name type="scientific">Rohdeia mirabilis</name>
    <dbReference type="NCBI Taxonomy" id="2528008"/>
    <lineage>
        <taxon>Bacteria</taxon>
        <taxon>Pseudomonadati</taxon>
        <taxon>Planctomycetota</taxon>
        <taxon>Planctomycetia</taxon>
        <taxon>Planctomycetia incertae sedis</taxon>
        <taxon>Rohdeia</taxon>
    </lineage>
</organism>
<accession>A0A518D1X4</accession>
<dbReference type="GO" id="GO:0071949">
    <property type="term" value="F:FAD binding"/>
    <property type="evidence" value="ECO:0007669"/>
    <property type="project" value="InterPro"/>
</dbReference>
<evidence type="ECO:0000313" key="5">
    <source>
        <dbReference type="EMBL" id="QDU85449.1"/>
    </source>
</evidence>
<evidence type="ECO:0000259" key="4">
    <source>
        <dbReference type="PROSITE" id="PS51387"/>
    </source>
</evidence>
<dbReference type="InterPro" id="IPR016166">
    <property type="entry name" value="FAD-bd_PCMH"/>
</dbReference>
<keyword evidence="3 5" id="KW-0560">Oxidoreductase</keyword>